<evidence type="ECO:0008006" key="8">
    <source>
        <dbReference type="Google" id="ProtNLM"/>
    </source>
</evidence>
<dbReference type="PROSITE" id="PS50961">
    <property type="entry name" value="HTH_LA"/>
    <property type="match status" value="1"/>
</dbReference>
<dbReference type="GO" id="GO:0003729">
    <property type="term" value="F:mRNA binding"/>
    <property type="evidence" value="ECO:0007669"/>
    <property type="project" value="TreeGrafter"/>
</dbReference>
<evidence type="ECO:0000259" key="5">
    <source>
        <dbReference type="PROSITE" id="PS51938"/>
    </source>
</evidence>
<proteinExistence type="predicted"/>
<dbReference type="PANTHER" id="PTHR22792">
    <property type="entry name" value="LUPUS LA PROTEIN-RELATED"/>
    <property type="match status" value="1"/>
</dbReference>
<feature type="compositionally biased region" description="Basic and acidic residues" evidence="3">
    <location>
        <begin position="353"/>
        <end position="362"/>
    </location>
</feature>
<dbReference type="AlphaFoldDB" id="A0AAV9S8K0"/>
<feature type="domain" description="SUZ-C" evidence="5">
    <location>
        <begin position="399"/>
        <end position="448"/>
    </location>
</feature>
<dbReference type="EMBL" id="JAHHUM010000683">
    <property type="protein sequence ID" value="KAK5617669.1"/>
    <property type="molecule type" value="Genomic_DNA"/>
</dbReference>
<dbReference type="Proteomes" id="UP001311232">
    <property type="component" value="Unassembled WGS sequence"/>
</dbReference>
<dbReference type="SMART" id="SM00715">
    <property type="entry name" value="LA"/>
    <property type="match status" value="1"/>
</dbReference>
<dbReference type="InterPro" id="IPR006630">
    <property type="entry name" value="La_HTH"/>
</dbReference>
<evidence type="ECO:0000256" key="2">
    <source>
        <dbReference type="PROSITE-ProRule" id="PRU00332"/>
    </source>
</evidence>
<dbReference type="GO" id="GO:0005634">
    <property type="term" value="C:nucleus"/>
    <property type="evidence" value="ECO:0007669"/>
    <property type="project" value="TreeGrafter"/>
</dbReference>
<evidence type="ECO:0000256" key="1">
    <source>
        <dbReference type="ARBA" id="ARBA00022884"/>
    </source>
</evidence>
<protein>
    <recommendedName>
        <fullName evidence="8">HTH La-type RNA-binding domain-containing protein</fullName>
    </recommendedName>
</protein>
<evidence type="ECO:0000313" key="7">
    <source>
        <dbReference type="Proteomes" id="UP001311232"/>
    </source>
</evidence>
<dbReference type="SUPFAM" id="SSF46785">
    <property type="entry name" value="Winged helix' DNA-binding domain"/>
    <property type="match status" value="1"/>
</dbReference>
<dbReference type="InterPro" id="IPR024642">
    <property type="entry name" value="SUZ-C"/>
</dbReference>
<sequence length="455" mass="51415">MLFKSLPVASLAAELGGACQSLSDVERKSFVMGWGAEPSASRHCREPAVLESVLMETPLYLLYYHCNFNSWLSTAGVMTFKLLATSRSRGSPVVRHETNAMKENLEISPWWMWTTIKDHLEEMFSDSHLAEDGFLLKHMQKNKQGYVSLKLLTCLKKIKALTTNWYMTLAAAECSDLLELNEECTKVRRKEPLPQWLMCSPTSRLLLIWNASEEQSGEDAADSGQPSLLLSILQKFDIPGDVASVWILHPGEELPKELQCYAKRHKVLSQLLCAVMRFNSLESVRRGFNSLREEEKTDRRGLCVVPLGWQSMQGINNFEPSEKKKVDGTCSKGHSREISLILVQQDPPSPLKISEETAEGHHPQARQDNSSCSEKSLRGLTKRYSWTDWCSGDRNTQISQCPWVLKRKSAASAAKPETAEHLNITSLILKILRQPFGPDDTKSFQARRQRSDFLG</sequence>
<organism evidence="6 7">
    <name type="scientific">Crenichthys baileyi</name>
    <name type="common">White River springfish</name>
    <dbReference type="NCBI Taxonomy" id="28760"/>
    <lineage>
        <taxon>Eukaryota</taxon>
        <taxon>Metazoa</taxon>
        <taxon>Chordata</taxon>
        <taxon>Craniata</taxon>
        <taxon>Vertebrata</taxon>
        <taxon>Euteleostomi</taxon>
        <taxon>Actinopterygii</taxon>
        <taxon>Neopterygii</taxon>
        <taxon>Teleostei</taxon>
        <taxon>Neoteleostei</taxon>
        <taxon>Acanthomorphata</taxon>
        <taxon>Ovalentaria</taxon>
        <taxon>Atherinomorphae</taxon>
        <taxon>Cyprinodontiformes</taxon>
        <taxon>Goodeidae</taxon>
        <taxon>Crenichthys</taxon>
    </lineage>
</organism>
<reference evidence="6 7" key="1">
    <citation type="submission" date="2021-06" db="EMBL/GenBank/DDBJ databases">
        <authorList>
            <person name="Palmer J.M."/>
        </authorList>
    </citation>
    <scope>NUCLEOTIDE SEQUENCE [LARGE SCALE GENOMIC DNA]</scope>
    <source>
        <strain evidence="6 7">MEX-2019</strain>
        <tissue evidence="6">Muscle</tissue>
    </source>
</reference>
<keyword evidence="7" id="KW-1185">Reference proteome</keyword>
<feature type="domain" description="HTH La-type RNA-binding" evidence="4">
    <location>
        <begin position="106"/>
        <end position="197"/>
    </location>
</feature>
<feature type="region of interest" description="Disordered" evidence="3">
    <location>
        <begin position="349"/>
        <end position="374"/>
    </location>
</feature>
<dbReference type="PANTHER" id="PTHR22792:SF61">
    <property type="entry name" value="LA RIBONUCLEOPROTEIN DOMAIN FAMILY MEMBER 6"/>
    <property type="match status" value="1"/>
</dbReference>
<dbReference type="InterPro" id="IPR036388">
    <property type="entry name" value="WH-like_DNA-bd_sf"/>
</dbReference>
<dbReference type="InterPro" id="IPR036390">
    <property type="entry name" value="WH_DNA-bd_sf"/>
</dbReference>
<name>A0AAV9S8K0_9TELE</name>
<gene>
    <name evidence="6" type="ORF">CRENBAI_002022</name>
</gene>
<dbReference type="Gene3D" id="1.10.10.10">
    <property type="entry name" value="Winged helix-like DNA-binding domain superfamily/Winged helix DNA-binding domain"/>
    <property type="match status" value="1"/>
</dbReference>
<dbReference type="PROSITE" id="PS51938">
    <property type="entry name" value="SUZ_C"/>
    <property type="match status" value="1"/>
</dbReference>
<keyword evidence="1 2" id="KW-0694">RNA-binding</keyword>
<accession>A0AAV9S8K0</accession>
<dbReference type="Pfam" id="PF05383">
    <property type="entry name" value="La"/>
    <property type="match status" value="1"/>
</dbReference>
<evidence type="ECO:0000313" key="6">
    <source>
        <dbReference type="EMBL" id="KAK5617669.1"/>
    </source>
</evidence>
<dbReference type="InterPro" id="IPR045180">
    <property type="entry name" value="La_dom_prot"/>
</dbReference>
<evidence type="ECO:0000259" key="4">
    <source>
        <dbReference type="PROSITE" id="PS50961"/>
    </source>
</evidence>
<comment type="caution">
    <text evidence="6">The sequence shown here is derived from an EMBL/GenBank/DDBJ whole genome shotgun (WGS) entry which is preliminary data.</text>
</comment>
<evidence type="ECO:0000256" key="3">
    <source>
        <dbReference type="SAM" id="MobiDB-lite"/>
    </source>
</evidence>